<evidence type="ECO:0000313" key="5">
    <source>
        <dbReference type="Proteomes" id="UP000245783"/>
    </source>
</evidence>
<proteinExistence type="predicted"/>
<keyword evidence="2" id="KW-0472">Membrane</keyword>
<dbReference type="OrthoDB" id="10250105at2759"/>
<keyword evidence="5" id="KW-1185">Reference proteome</keyword>
<dbReference type="InterPro" id="IPR019197">
    <property type="entry name" value="Biotin-prot_ligase_N"/>
</dbReference>
<feature type="region of interest" description="Disordered" evidence="1">
    <location>
        <begin position="68"/>
        <end position="87"/>
    </location>
</feature>
<dbReference type="GeneID" id="37035039"/>
<dbReference type="AlphaFoldDB" id="A0A316W5A7"/>
<feature type="region of interest" description="Disordered" evidence="1">
    <location>
        <begin position="336"/>
        <end position="357"/>
    </location>
</feature>
<dbReference type="InParanoid" id="A0A316W5A7"/>
<evidence type="ECO:0000313" key="4">
    <source>
        <dbReference type="EMBL" id="PWN44912.1"/>
    </source>
</evidence>
<keyword evidence="2" id="KW-1133">Transmembrane helix</keyword>
<dbReference type="RefSeq" id="XP_025372072.1">
    <property type="nucleotide sequence ID" value="XM_025513169.1"/>
</dbReference>
<evidence type="ECO:0000256" key="2">
    <source>
        <dbReference type="SAM" id="Phobius"/>
    </source>
</evidence>
<dbReference type="EMBL" id="KZ819358">
    <property type="protein sequence ID" value="PWN44912.1"/>
    <property type="molecule type" value="Genomic_DNA"/>
</dbReference>
<gene>
    <name evidence="4" type="ORF">IE81DRAFT_320885</name>
</gene>
<organism evidence="4 5">
    <name type="scientific">Ceraceosorus guamensis</name>
    <dbReference type="NCBI Taxonomy" id="1522189"/>
    <lineage>
        <taxon>Eukaryota</taxon>
        <taxon>Fungi</taxon>
        <taxon>Dikarya</taxon>
        <taxon>Basidiomycota</taxon>
        <taxon>Ustilaginomycotina</taxon>
        <taxon>Exobasidiomycetes</taxon>
        <taxon>Ceraceosorales</taxon>
        <taxon>Ceraceosoraceae</taxon>
        <taxon>Ceraceosorus</taxon>
    </lineage>
</organism>
<feature type="compositionally biased region" description="Low complexity" evidence="1">
    <location>
        <begin position="340"/>
        <end position="357"/>
    </location>
</feature>
<keyword evidence="2" id="KW-0812">Transmembrane</keyword>
<dbReference type="SUPFAM" id="SSF52317">
    <property type="entry name" value="Class I glutamine amidotransferase-like"/>
    <property type="match status" value="1"/>
</dbReference>
<protein>
    <recommendedName>
        <fullName evidence="3">Biotin-protein ligase N-terminal domain-containing protein</fullName>
    </recommendedName>
</protein>
<name>A0A316W5A7_9BASI</name>
<feature type="compositionally biased region" description="Basic and acidic residues" evidence="1">
    <location>
        <begin position="68"/>
        <end position="82"/>
    </location>
</feature>
<dbReference type="InterPro" id="IPR029062">
    <property type="entry name" value="Class_I_gatase-like"/>
</dbReference>
<dbReference type="Pfam" id="PF09825">
    <property type="entry name" value="BPL_N"/>
    <property type="match status" value="1"/>
</dbReference>
<feature type="domain" description="Biotin-protein ligase N-terminal" evidence="3">
    <location>
        <begin position="142"/>
        <end position="192"/>
    </location>
</feature>
<dbReference type="STRING" id="1522189.A0A316W5A7"/>
<evidence type="ECO:0000256" key="1">
    <source>
        <dbReference type="SAM" id="MobiDB-lite"/>
    </source>
</evidence>
<reference evidence="4 5" key="1">
    <citation type="journal article" date="2018" name="Mol. Biol. Evol.">
        <title>Broad Genomic Sampling Reveals a Smut Pathogenic Ancestry of the Fungal Clade Ustilaginomycotina.</title>
        <authorList>
            <person name="Kijpornyongpan T."/>
            <person name="Mondo S.J."/>
            <person name="Barry K."/>
            <person name="Sandor L."/>
            <person name="Lee J."/>
            <person name="Lipzen A."/>
            <person name="Pangilinan J."/>
            <person name="LaButti K."/>
            <person name="Hainaut M."/>
            <person name="Henrissat B."/>
            <person name="Grigoriev I.V."/>
            <person name="Spatafora J.W."/>
            <person name="Aime M.C."/>
        </authorList>
    </citation>
    <scope>NUCLEOTIDE SEQUENCE [LARGE SCALE GENOMIC DNA]</scope>
    <source>
        <strain evidence="4 5">MCA 4658</strain>
    </source>
</reference>
<dbReference type="Proteomes" id="UP000245783">
    <property type="component" value="Unassembled WGS sequence"/>
</dbReference>
<accession>A0A316W5A7</accession>
<sequence length="357" mass="39371">MRVVSHSHRFSPADAATCWCVAIIFAILAICVVASDTAHLLDLDHEHVSPDKDRGGTSALDRTRSVIERQRRQTHSHVEMGRKARHLHHKHDRPVAAVYRGPVGCEGCSESVAKLLRDSPPHFRVHYLGPDETHDVSPQTLSHLDLFAWPGGGDDQNADYLKVANYTKALRDFVSGGGKYAGFCMGAFLARGQASNETFFGLLPEGSWVSSERFEKNAQVKGDEDTIILTDWTFHTGPKKGTTERDRWQYFQDGGLVHLGPNVPPQTIIKGHYTSTNDVCSAIIPYGKGQVGLVGVHPEADKSWYSDWNGTNPQGIRFDIGHDFIDTLWRADELQAHPVPSTTTSTLPTGTSTAPTR</sequence>
<feature type="transmembrane region" description="Helical" evidence="2">
    <location>
        <begin position="12"/>
        <end position="35"/>
    </location>
</feature>
<evidence type="ECO:0000259" key="3">
    <source>
        <dbReference type="Pfam" id="PF09825"/>
    </source>
</evidence>